<dbReference type="WBParaSite" id="PDA_v2.g15374.t1">
    <property type="protein sequence ID" value="PDA_v2.g15374.t1"/>
    <property type="gene ID" value="PDA_v2.g15374"/>
</dbReference>
<keyword evidence="1" id="KW-0472">Membrane</keyword>
<name>A0A914PKS6_9BILA</name>
<reference evidence="3" key="1">
    <citation type="submission" date="2022-11" db="UniProtKB">
        <authorList>
            <consortium name="WormBaseParasite"/>
        </authorList>
    </citation>
    <scope>IDENTIFICATION</scope>
</reference>
<dbReference type="Proteomes" id="UP000887578">
    <property type="component" value="Unplaced"/>
</dbReference>
<evidence type="ECO:0000313" key="3">
    <source>
        <dbReference type="WBParaSite" id="PDA_v2.g15374.t1"/>
    </source>
</evidence>
<sequence>MVALGIQGKYEQLGEGVSTHCGEILNVSILFNNLHADIQNETIYKAYKERLDNIELQFKDITNKNRTGGICSPITKEAWLAGMATLLAAFWAVADCIASFITMAVSIHVPVYTVNNKRRVLFISMLANASGAIGTYITMLGMAKFLEYLPNDFILKQSTTPRSGMQCR</sequence>
<evidence type="ECO:0000256" key="1">
    <source>
        <dbReference type="SAM" id="Phobius"/>
    </source>
</evidence>
<feature type="transmembrane region" description="Helical" evidence="1">
    <location>
        <begin position="121"/>
        <end position="143"/>
    </location>
</feature>
<evidence type="ECO:0000313" key="2">
    <source>
        <dbReference type="Proteomes" id="UP000887578"/>
    </source>
</evidence>
<proteinExistence type="predicted"/>
<accession>A0A914PKS6</accession>
<organism evidence="2 3">
    <name type="scientific">Panagrolaimus davidi</name>
    <dbReference type="NCBI Taxonomy" id="227884"/>
    <lineage>
        <taxon>Eukaryota</taxon>
        <taxon>Metazoa</taxon>
        <taxon>Ecdysozoa</taxon>
        <taxon>Nematoda</taxon>
        <taxon>Chromadorea</taxon>
        <taxon>Rhabditida</taxon>
        <taxon>Tylenchina</taxon>
        <taxon>Panagrolaimomorpha</taxon>
        <taxon>Panagrolaimoidea</taxon>
        <taxon>Panagrolaimidae</taxon>
        <taxon>Panagrolaimus</taxon>
    </lineage>
</organism>
<keyword evidence="2" id="KW-1185">Reference proteome</keyword>
<keyword evidence="1" id="KW-0812">Transmembrane</keyword>
<keyword evidence="1" id="KW-1133">Transmembrane helix</keyword>
<protein>
    <submittedName>
        <fullName evidence="3">Uncharacterized protein</fullName>
    </submittedName>
</protein>
<feature type="transmembrane region" description="Helical" evidence="1">
    <location>
        <begin position="88"/>
        <end position="109"/>
    </location>
</feature>
<dbReference type="AlphaFoldDB" id="A0A914PKS6"/>